<protein>
    <recommendedName>
        <fullName evidence="3">HNH endonuclease</fullName>
    </recommendedName>
</protein>
<keyword evidence="2" id="KW-1185">Reference proteome</keyword>
<reference evidence="1 2" key="1">
    <citation type="submission" date="2024-11" db="EMBL/GenBank/DDBJ databases">
        <title>Draft genome sequences of two bacteria associated to sugarcane roots in Colombia.</title>
        <authorList>
            <person name="Pardo-Diaz S."/>
            <person name="Masmela-Mendoza J."/>
            <person name="Delgadillo-Duran P."/>
            <person name="Bautista E.J."/>
            <person name="Rojas-Tapias D.F."/>
        </authorList>
    </citation>
    <scope>NUCLEOTIDE SEQUENCE [LARGE SCALE GENOMIC DNA]</scope>
    <source>
        <strain evidence="1 2">Ap18</strain>
    </source>
</reference>
<dbReference type="RefSeq" id="WP_407826013.1">
    <property type="nucleotide sequence ID" value="NZ_JBJLSN010000108.1"/>
</dbReference>
<dbReference type="Proteomes" id="UP001628281">
    <property type="component" value="Unassembled WGS sequence"/>
</dbReference>
<evidence type="ECO:0008006" key="3">
    <source>
        <dbReference type="Google" id="ProtNLM"/>
    </source>
</evidence>
<sequence length="222" mass="25112">MTRKAIPASTQSEVLVKSRRRCCICYGLNRDTSLKAGQIAHLDQNNSNSSLENLCYLCLEHHDEYDSTTRQRKNLTIDEVKYFRKELYEHVGKAFSVPVHFGNVTLPPEDPYAGQFIRIGTDVDSAEITVTPVPDGPDGCPRYHISGFALWGTHREYGPNMGDMSIVGEMNNKGTIEHHEYNGSETYSILLKFDGDEIVVEEENWLGRYGLNVNFIGSYRKA</sequence>
<evidence type="ECO:0000313" key="1">
    <source>
        <dbReference type="EMBL" id="MFL7905910.1"/>
    </source>
</evidence>
<gene>
    <name evidence="1" type="ORF">ACJ41P_32635</name>
</gene>
<comment type="caution">
    <text evidence="1">The sequence shown here is derived from an EMBL/GenBank/DDBJ whole genome shotgun (WGS) entry which is preliminary data.</text>
</comment>
<evidence type="ECO:0000313" key="2">
    <source>
        <dbReference type="Proteomes" id="UP001628281"/>
    </source>
</evidence>
<proteinExistence type="predicted"/>
<accession>A0ABW8VHJ4</accession>
<dbReference type="EMBL" id="JBJLSN010000108">
    <property type="protein sequence ID" value="MFL7905910.1"/>
    <property type="molecule type" value="Genomic_DNA"/>
</dbReference>
<organism evidence="1 2">
    <name type="scientific">Azospirillum argentinense</name>
    <dbReference type="NCBI Taxonomy" id="2970906"/>
    <lineage>
        <taxon>Bacteria</taxon>
        <taxon>Pseudomonadati</taxon>
        <taxon>Pseudomonadota</taxon>
        <taxon>Alphaproteobacteria</taxon>
        <taxon>Rhodospirillales</taxon>
        <taxon>Azospirillaceae</taxon>
        <taxon>Azospirillum</taxon>
    </lineage>
</organism>
<name>A0ABW8VHJ4_9PROT</name>